<keyword evidence="2" id="KW-0067">ATP-binding</keyword>
<dbReference type="InterPro" id="IPR027417">
    <property type="entry name" value="P-loop_NTPase"/>
</dbReference>
<keyword evidence="1" id="KW-0547">Nucleotide-binding</keyword>
<dbReference type="EMBL" id="CP065937">
    <property type="protein sequence ID" value="QQA62656.1"/>
    <property type="molecule type" value="Genomic_DNA"/>
</dbReference>
<evidence type="ECO:0000256" key="2">
    <source>
        <dbReference type="ARBA" id="ARBA00022840"/>
    </source>
</evidence>
<dbReference type="PROSITE" id="PS51192">
    <property type="entry name" value="HELICASE_ATP_BIND_1"/>
    <property type="match status" value="1"/>
</dbReference>
<dbReference type="GO" id="GO:0016887">
    <property type="term" value="F:ATP hydrolysis activity"/>
    <property type="evidence" value="ECO:0007669"/>
    <property type="project" value="TreeGrafter"/>
</dbReference>
<dbReference type="InterPro" id="IPR014001">
    <property type="entry name" value="Helicase_ATP-bd"/>
</dbReference>
<dbReference type="InterPro" id="IPR001650">
    <property type="entry name" value="Helicase_C-like"/>
</dbReference>
<organism evidence="5">
    <name type="scientific">Aeromonas caviae</name>
    <name type="common">Aeromonas punctata</name>
    <dbReference type="NCBI Taxonomy" id="648"/>
    <lineage>
        <taxon>Bacteria</taxon>
        <taxon>Pseudomonadati</taxon>
        <taxon>Pseudomonadota</taxon>
        <taxon>Gammaproteobacteria</taxon>
        <taxon>Aeromonadales</taxon>
        <taxon>Aeromonadaceae</taxon>
        <taxon>Aeromonas</taxon>
    </lineage>
</organism>
<feature type="domain" description="Helicase C-terminal" evidence="4">
    <location>
        <begin position="509"/>
        <end position="673"/>
    </location>
</feature>
<dbReference type="Pfam" id="PF00270">
    <property type="entry name" value="DEAD"/>
    <property type="match status" value="1"/>
</dbReference>
<feature type="domain" description="Helicase ATP-binding" evidence="3">
    <location>
        <begin position="176"/>
        <end position="431"/>
    </location>
</feature>
<dbReference type="Gene3D" id="3.40.50.300">
    <property type="entry name" value="P-loop containing nucleotide triphosphate hydrolases"/>
    <property type="match status" value="3"/>
</dbReference>
<dbReference type="PANTHER" id="PTHR47962:SF5">
    <property type="entry name" value="ATP-DEPENDENT HELICASE LHR-RELATED"/>
    <property type="match status" value="1"/>
</dbReference>
<dbReference type="GO" id="GO:0005524">
    <property type="term" value="F:ATP binding"/>
    <property type="evidence" value="ECO:0007669"/>
    <property type="project" value="UniProtKB-KW"/>
</dbReference>
<evidence type="ECO:0000259" key="4">
    <source>
        <dbReference type="PROSITE" id="PS51194"/>
    </source>
</evidence>
<dbReference type="SUPFAM" id="SSF52540">
    <property type="entry name" value="P-loop containing nucleoside triphosphate hydrolases"/>
    <property type="match status" value="1"/>
</dbReference>
<evidence type="ECO:0000259" key="3">
    <source>
        <dbReference type="PROSITE" id="PS51192"/>
    </source>
</evidence>
<dbReference type="PANTHER" id="PTHR47962">
    <property type="entry name" value="ATP-DEPENDENT HELICASE LHR-RELATED-RELATED"/>
    <property type="match status" value="1"/>
</dbReference>
<keyword evidence="5" id="KW-0378">Hydrolase</keyword>
<dbReference type="Pfam" id="PF00271">
    <property type="entry name" value="Helicase_C"/>
    <property type="match status" value="1"/>
</dbReference>
<dbReference type="SMART" id="SM00487">
    <property type="entry name" value="DEXDc"/>
    <property type="match status" value="1"/>
</dbReference>
<dbReference type="GO" id="GO:0003677">
    <property type="term" value="F:DNA binding"/>
    <property type="evidence" value="ECO:0007669"/>
    <property type="project" value="TreeGrafter"/>
</dbReference>
<name>A0A7T4C4U3_AERCA</name>
<protein>
    <submittedName>
        <fullName evidence="5">DEAD/DEAH box helicase</fullName>
    </submittedName>
</protein>
<dbReference type="SMART" id="SM00490">
    <property type="entry name" value="HELICc"/>
    <property type="match status" value="1"/>
</dbReference>
<evidence type="ECO:0000313" key="5">
    <source>
        <dbReference type="EMBL" id="QQA62656.1"/>
    </source>
</evidence>
<gene>
    <name evidence="5" type="ORF">JC965_09485</name>
</gene>
<sequence length="1479" mass="167804">MTAEDLTRLHAALDVLEGREAELLVWGDTEGAFTDADILSLFAHHFPDENGKVLMQDLQDAAMLFSIPNTQGMRLYRTRMAESVHLFRHQRQWFRGQQLSRTRTLVADYRFIRRPRSYPARIHPAEEVLNQWSDVEWMNDIKRQALRALIGDFSIAGFQSRATARILRAWDFHSGHTHIKEPTATIVCAGTGSGKTLAFYLPALTSLINDLQCDRSTRVRTLALYPRNELLKDQFMETWGKCREVDNQAVKLSGRKIRIGAYFGDTPYSAQKVAADKKDQDLPFGFLRCNTPKCQGEMRWKAEDIRHGKEILRCTHCTHSVGEDEVALTRVSLMSSPPDILFTTTEMLNQHLGNNKANHLFGVGINVIAPPVVLLDEVHTYSGNSGAQTAYLLRRWMQLARCRPHFVGLSATLSDAERFFADLVGANKKHVMLIEPAFQEMVDEGAEYLLALRGDPVSQTALLSTTIQTSMLARRIMDTRKARSQGTWGRKTFVFTDDLDINNRLYHQLCDAEGWRTRGQQLVPNETPLAAQRNESNGVADALTLAGQNWRMPIDIGHPLDNLDRAIVARTSSQDAGVNPKAEVVVATASLEVGFNDPSVGVVIQHKAPRNVASYLQRKGRAGRSRTMRPWMIVVLSEFGRDRVVYQRYEELVAPEIKSQSLPLGNIHIQKMQAAMATLDWLSIKIAKSNIWSLLNNPPKSAAQQGQLERMLNLISAVLEQNTWQQELEQYLFYALKITESQLQRVMWSPPRSIMMELLPTLKRQLTTQWSLMGIPGADRTAGRSPLPSFIPAALFSELNLPELGIQLERRFKKHEYLPFIQGLREFAPGRISKRYAIYSDLEADWLVPKNFVPLMDEVSDVDFDINEAFGETWQPECLIGRPDAPPLRVIRPLQVHTRALDFKQNLTEKSNSQLQWHTHFAADAQAEAMAIPSGPWASALQSVTFYTHQHMTPLELTRYATTASASLRSKRNQRALVNFRWVENGQPVGVGARQWVDGMKLCFTLSEMLNKEAMRDARLSGSLRTLYFHHCIRCEAKFENDSFIADWVFECYLAALTKEIANHHTVSDALLALQTHEGRESLASIADSLFQAENIFENNDECDNNAERQELQQQLRSLFKDPKLIGMLDRHSAVFTDELSENPHFCQWLQTLLINTLSGAVKHTSQLLLPDVDERGLLVDAVLHGEQLEVWLTESEPGGCGIITRFEEAFHNDPVAVLNLFIRSFAASDYEQIDDDLFALLSQLPSNEVLRRALSDLRNADSHQARRAANGQLRAQLKKQGFALSHSFMSVLHTRILRPGSQASHDEQLLEHLRKWRELEAKAGYEISLNIFAHTQATQELPSANVTKIFNRFCQIQGRLWQRGNTLRQSILSYYNPFDNGPKLTERLLLSTLFQQSATQIKVTDRDWLQQIHATIAREGFAELLIPREGRHQIVQTISTLQTNPVEYFGLHLYPRLGAIDYQSSNIVLRIELAEALQ</sequence>
<reference evidence="5" key="1">
    <citation type="submission" date="2020-12" db="EMBL/GenBank/DDBJ databases">
        <title>GES Beta-lactamases isolated from hospital effluents in Brazil.</title>
        <authorList>
            <person name="Conte D."/>
            <person name="Mesa D."/>
            <person name="Palmeiro J.K."/>
            <person name="Dalla-Costa L.M."/>
        </authorList>
    </citation>
    <scope>NUCLEOTIDE SEQUENCE [LARGE SCALE GENOMIC DNA]</scope>
    <source>
        <strain evidence="5">Aero21</strain>
    </source>
</reference>
<dbReference type="InterPro" id="IPR011545">
    <property type="entry name" value="DEAD/DEAH_box_helicase_dom"/>
</dbReference>
<keyword evidence="5" id="KW-0347">Helicase</keyword>
<accession>A0A7T4C4U3</accession>
<dbReference type="NCBIfam" id="NF041067">
    <property type="entry name" value="DpdJ"/>
    <property type="match status" value="1"/>
</dbReference>
<proteinExistence type="predicted"/>
<dbReference type="InterPro" id="IPR052511">
    <property type="entry name" value="ATP-dep_Helicase"/>
</dbReference>
<dbReference type="PROSITE" id="PS51194">
    <property type="entry name" value="HELICASE_CTER"/>
    <property type="match status" value="1"/>
</dbReference>
<evidence type="ECO:0000256" key="1">
    <source>
        <dbReference type="ARBA" id="ARBA00022741"/>
    </source>
</evidence>
<dbReference type="GO" id="GO:0004386">
    <property type="term" value="F:helicase activity"/>
    <property type="evidence" value="ECO:0007669"/>
    <property type="project" value="UniProtKB-KW"/>
</dbReference>